<name>A0AAV4FFE4_9GAST</name>
<dbReference type="EMBL" id="BMAT01007806">
    <property type="protein sequence ID" value="GFR71779.1"/>
    <property type="molecule type" value="Genomic_DNA"/>
</dbReference>
<evidence type="ECO:0000313" key="2">
    <source>
        <dbReference type="Proteomes" id="UP000762676"/>
    </source>
</evidence>
<dbReference type="AlphaFoldDB" id="A0AAV4FFE4"/>
<sequence>MERDTEIPDESWERQEENRRWVGEWVSGRSLFPFMIQDTACTPYSACSPAWVQWPGKGSWERGERACAATQRTVTGANWGSSLDLEL</sequence>
<reference evidence="1 2" key="1">
    <citation type="journal article" date="2021" name="Elife">
        <title>Chloroplast acquisition without the gene transfer in kleptoplastic sea slugs, Plakobranchus ocellatus.</title>
        <authorList>
            <person name="Maeda T."/>
            <person name="Takahashi S."/>
            <person name="Yoshida T."/>
            <person name="Shimamura S."/>
            <person name="Takaki Y."/>
            <person name="Nagai Y."/>
            <person name="Toyoda A."/>
            <person name="Suzuki Y."/>
            <person name="Arimoto A."/>
            <person name="Ishii H."/>
            <person name="Satoh N."/>
            <person name="Nishiyama T."/>
            <person name="Hasebe M."/>
            <person name="Maruyama T."/>
            <person name="Minagawa J."/>
            <person name="Obokata J."/>
            <person name="Shigenobu S."/>
        </authorList>
    </citation>
    <scope>NUCLEOTIDE SEQUENCE [LARGE SCALE GENOMIC DNA]</scope>
</reference>
<evidence type="ECO:0008006" key="3">
    <source>
        <dbReference type="Google" id="ProtNLM"/>
    </source>
</evidence>
<organism evidence="1 2">
    <name type="scientific">Elysia marginata</name>
    <dbReference type="NCBI Taxonomy" id="1093978"/>
    <lineage>
        <taxon>Eukaryota</taxon>
        <taxon>Metazoa</taxon>
        <taxon>Spiralia</taxon>
        <taxon>Lophotrochozoa</taxon>
        <taxon>Mollusca</taxon>
        <taxon>Gastropoda</taxon>
        <taxon>Heterobranchia</taxon>
        <taxon>Euthyneura</taxon>
        <taxon>Panpulmonata</taxon>
        <taxon>Sacoglossa</taxon>
        <taxon>Placobranchoidea</taxon>
        <taxon>Plakobranchidae</taxon>
        <taxon>Elysia</taxon>
    </lineage>
</organism>
<comment type="caution">
    <text evidence="1">The sequence shown here is derived from an EMBL/GenBank/DDBJ whole genome shotgun (WGS) entry which is preliminary data.</text>
</comment>
<proteinExistence type="predicted"/>
<gene>
    <name evidence="1" type="ORF">ElyMa_003822800</name>
</gene>
<keyword evidence="2" id="KW-1185">Reference proteome</keyword>
<protein>
    <recommendedName>
        <fullName evidence="3">C-type lectin domain-containing protein</fullName>
    </recommendedName>
</protein>
<dbReference type="Proteomes" id="UP000762676">
    <property type="component" value="Unassembled WGS sequence"/>
</dbReference>
<accession>A0AAV4FFE4</accession>
<evidence type="ECO:0000313" key="1">
    <source>
        <dbReference type="EMBL" id="GFR71779.1"/>
    </source>
</evidence>